<accession>A0ACC0Q0E2</accession>
<gene>
    <name evidence="1" type="ORF">RHMOL_Rhmol01G0119600</name>
</gene>
<keyword evidence="2" id="KW-1185">Reference proteome</keyword>
<comment type="caution">
    <text evidence="1">The sequence shown here is derived from an EMBL/GenBank/DDBJ whole genome shotgun (WGS) entry which is preliminary data.</text>
</comment>
<reference evidence="1" key="1">
    <citation type="submission" date="2022-02" db="EMBL/GenBank/DDBJ databases">
        <title>Plant Genome Project.</title>
        <authorList>
            <person name="Zhang R.-G."/>
        </authorList>
    </citation>
    <scope>NUCLEOTIDE SEQUENCE</scope>
    <source>
        <strain evidence="1">AT1</strain>
    </source>
</reference>
<dbReference type="Proteomes" id="UP001062846">
    <property type="component" value="Chromosome 1"/>
</dbReference>
<proteinExistence type="predicted"/>
<protein>
    <submittedName>
        <fullName evidence="1">Uncharacterized protein</fullName>
    </submittedName>
</protein>
<organism evidence="1 2">
    <name type="scientific">Rhododendron molle</name>
    <name type="common">Chinese azalea</name>
    <name type="synonym">Azalea mollis</name>
    <dbReference type="NCBI Taxonomy" id="49168"/>
    <lineage>
        <taxon>Eukaryota</taxon>
        <taxon>Viridiplantae</taxon>
        <taxon>Streptophyta</taxon>
        <taxon>Embryophyta</taxon>
        <taxon>Tracheophyta</taxon>
        <taxon>Spermatophyta</taxon>
        <taxon>Magnoliopsida</taxon>
        <taxon>eudicotyledons</taxon>
        <taxon>Gunneridae</taxon>
        <taxon>Pentapetalae</taxon>
        <taxon>asterids</taxon>
        <taxon>Ericales</taxon>
        <taxon>Ericaceae</taxon>
        <taxon>Ericoideae</taxon>
        <taxon>Rhodoreae</taxon>
        <taxon>Rhododendron</taxon>
    </lineage>
</organism>
<name>A0ACC0Q0E2_RHOML</name>
<evidence type="ECO:0000313" key="1">
    <source>
        <dbReference type="EMBL" id="KAI8571430.1"/>
    </source>
</evidence>
<evidence type="ECO:0000313" key="2">
    <source>
        <dbReference type="Proteomes" id="UP001062846"/>
    </source>
</evidence>
<dbReference type="EMBL" id="CM046388">
    <property type="protein sequence ID" value="KAI8571430.1"/>
    <property type="molecule type" value="Genomic_DNA"/>
</dbReference>
<sequence length="871" mass="99007">MMRVLNTVIQLYLLITELIAERHRQRLRQKPHLRANPNVYQSQLDALNRLVRQNDKTCHANLRVNRHTFMTLCQLLIENGLEPSRHVTVAEKVEIFLWILAHHTKNRRTILQFWRSGETISRHFNAVLIAVICLHNVLWYHPQPIPANEPDARWKWFEVSIPMESEGTSQSEPTSRKRKQDRRLWTFAEEEALLAAMMECICDKYRAHNGFKPGYFNEVEKEKRLPGTTLKAQPNIESKVKGWKEKYNVIVDITRLSGFGWNYTTNSIVVDDENVWKEYEKSNTKAKGLNGKSFPMYESWQLLFGKDRATGEMAEDAAEVEEVVETYQDEGNIDLDDMFNECYTPTFPNGDTVFPRATPGVDISTSSGTPTSNAIPTATTSNANTARSNANTPTTNANAPTSNVVSGRPKKKAKVDTNEASIHVAVENILAQSNTAFNKIADAVGYEDRLSAKREKVFTELMKLDLEMIDSHAMNMVWTELDMVRTDLVSEISGFAMNMVWTDLAMVWTDLAMCWCSSLASVLLFLGCLTICFLAAIRAVLFCCLLCGVAATGCYMLVSVSWLPYNMFLATCSIGYDDMTDNFDDFTMSSEDCRNYWVVFVGRNSGIYTSWETAELQFNGSPESPSPSSNSHRVHSPLLRRRTKDLRRGNAKSCRTPRYGGSEEDSLDVLSGKLMVLVPTHQSQSVRYSHPLGKIVPCWPYVTWSSGKHILNYPGRRKLEVHMKVDDIMMLKDLPMRDFVTEVWDAVGKGFINKEDRYRIATEDRYDADHHNHDNYHDDPVVWTLVMPGTFVMRKGKVCGFTVGSHVSFESFRISDGQEMEATMVDGNGTETGHKIVTTIGGRNGQLKQVRTYTSDNYWWSEWPVEAGIVQ</sequence>